<keyword evidence="5" id="KW-0598">Phosphotransferase system</keyword>
<protein>
    <submittedName>
        <fullName evidence="8">PTS glucose transporter subunit IIA</fullName>
    </submittedName>
</protein>
<evidence type="ECO:0000256" key="6">
    <source>
        <dbReference type="ARBA" id="ARBA00022777"/>
    </source>
</evidence>
<dbReference type="AlphaFoldDB" id="A0A9D2SX68"/>
<evidence type="ECO:0000259" key="7">
    <source>
        <dbReference type="PROSITE" id="PS51093"/>
    </source>
</evidence>
<evidence type="ECO:0000313" key="8">
    <source>
        <dbReference type="EMBL" id="HJC37170.1"/>
    </source>
</evidence>
<evidence type="ECO:0000256" key="4">
    <source>
        <dbReference type="ARBA" id="ARBA00022679"/>
    </source>
</evidence>
<dbReference type="GO" id="GO:0005737">
    <property type="term" value="C:cytoplasm"/>
    <property type="evidence" value="ECO:0007669"/>
    <property type="project" value="UniProtKB-SubCell"/>
</dbReference>
<reference evidence="8" key="1">
    <citation type="journal article" date="2021" name="PeerJ">
        <title>Extensive microbial diversity within the chicken gut microbiome revealed by metagenomics and culture.</title>
        <authorList>
            <person name="Gilroy R."/>
            <person name="Ravi A."/>
            <person name="Getino M."/>
            <person name="Pursley I."/>
            <person name="Horton D.L."/>
            <person name="Alikhan N.F."/>
            <person name="Baker D."/>
            <person name="Gharbi K."/>
            <person name="Hall N."/>
            <person name="Watson M."/>
            <person name="Adriaenssens E.M."/>
            <person name="Foster-Nyarko E."/>
            <person name="Jarju S."/>
            <person name="Secka A."/>
            <person name="Antonio M."/>
            <person name="Oren A."/>
            <person name="Chaudhuri R.R."/>
            <person name="La Ragione R."/>
            <person name="Hildebrand F."/>
            <person name="Pallen M.J."/>
        </authorList>
    </citation>
    <scope>NUCLEOTIDE SEQUENCE</scope>
    <source>
        <strain evidence="8">CHK187-11901</strain>
    </source>
</reference>
<evidence type="ECO:0000256" key="5">
    <source>
        <dbReference type="ARBA" id="ARBA00022683"/>
    </source>
</evidence>
<keyword evidence="6" id="KW-0418">Kinase</keyword>
<evidence type="ECO:0000313" key="9">
    <source>
        <dbReference type="Proteomes" id="UP000823896"/>
    </source>
</evidence>
<keyword evidence="3 8" id="KW-0762">Sugar transport</keyword>
<organism evidence="8 9">
    <name type="scientific">Candidatus Merdibacter merdavium</name>
    <dbReference type="NCBI Taxonomy" id="2838692"/>
    <lineage>
        <taxon>Bacteria</taxon>
        <taxon>Bacillati</taxon>
        <taxon>Bacillota</taxon>
        <taxon>Erysipelotrichia</taxon>
        <taxon>Erysipelotrichales</taxon>
        <taxon>Erysipelotrichaceae</taxon>
        <taxon>Merdibacter</taxon>
    </lineage>
</organism>
<dbReference type="InterPro" id="IPR001127">
    <property type="entry name" value="PTS_EIIA_1_perm"/>
</dbReference>
<keyword evidence="2" id="KW-0813">Transport</keyword>
<keyword evidence="4" id="KW-0808">Transferase</keyword>
<dbReference type="GO" id="GO:0016301">
    <property type="term" value="F:kinase activity"/>
    <property type="evidence" value="ECO:0007669"/>
    <property type="project" value="UniProtKB-KW"/>
</dbReference>
<dbReference type="PANTHER" id="PTHR45008:SF1">
    <property type="entry name" value="PTS SYSTEM GLUCOSE-SPECIFIC EIIA COMPONENT"/>
    <property type="match status" value="1"/>
</dbReference>
<dbReference type="InterPro" id="IPR050890">
    <property type="entry name" value="PTS_EIIA_component"/>
</dbReference>
<reference evidence="8" key="2">
    <citation type="submission" date="2021-04" db="EMBL/GenBank/DDBJ databases">
        <authorList>
            <person name="Gilroy R."/>
        </authorList>
    </citation>
    <scope>NUCLEOTIDE SEQUENCE</scope>
    <source>
        <strain evidence="8">CHK187-11901</strain>
    </source>
</reference>
<dbReference type="PROSITE" id="PS00371">
    <property type="entry name" value="PTS_EIIA_TYPE_1_HIS"/>
    <property type="match status" value="1"/>
</dbReference>
<accession>A0A9D2SX68</accession>
<evidence type="ECO:0000256" key="3">
    <source>
        <dbReference type="ARBA" id="ARBA00022597"/>
    </source>
</evidence>
<dbReference type="InterPro" id="IPR011055">
    <property type="entry name" value="Dup_hybrid_motif"/>
</dbReference>
<feature type="domain" description="PTS EIIA type-1" evidence="7">
    <location>
        <begin position="1"/>
        <end position="97"/>
    </location>
</feature>
<sequence>MKKLNFRFPDEGVVYAPFDGTVEALFPTGHAVGLKSENGVQLLIHIGLDTVNLNGQYFEAAVKNGDSVKAGDVLIHFDLDAIKKAGYDVTTPVIVTNTSDYIDVIGKESEHVDALQPLLYVM</sequence>
<dbReference type="NCBIfam" id="TIGR00830">
    <property type="entry name" value="PTBA"/>
    <property type="match status" value="1"/>
</dbReference>
<dbReference type="PANTHER" id="PTHR45008">
    <property type="entry name" value="PTS SYSTEM GLUCOSE-SPECIFIC EIIA COMPONENT"/>
    <property type="match status" value="1"/>
</dbReference>
<name>A0A9D2SX68_9FIRM</name>
<dbReference type="Pfam" id="PF00358">
    <property type="entry name" value="PTS_EIIA_1"/>
    <property type="match status" value="1"/>
</dbReference>
<dbReference type="SUPFAM" id="SSF51261">
    <property type="entry name" value="Duplicated hybrid motif"/>
    <property type="match status" value="1"/>
</dbReference>
<comment type="subcellular location">
    <subcellularLocation>
        <location evidence="1">Cytoplasm</location>
    </subcellularLocation>
</comment>
<comment type="caution">
    <text evidence="8">The sequence shown here is derived from an EMBL/GenBank/DDBJ whole genome shotgun (WGS) entry which is preliminary data.</text>
</comment>
<proteinExistence type="predicted"/>
<dbReference type="Proteomes" id="UP000823896">
    <property type="component" value="Unassembled WGS sequence"/>
</dbReference>
<evidence type="ECO:0000256" key="1">
    <source>
        <dbReference type="ARBA" id="ARBA00004496"/>
    </source>
</evidence>
<dbReference type="GO" id="GO:0009401">
    <property type="term" value="P:phosphoenolpyruvate-dependent sugar phosphotransferase system"/>
    <property type="evidence" value="ECO:0007669"/>
    <property type="project" value="UniProtKB-KW"/>
</dbReference>
<dbReference type="PROSITE" id="PS51093">
    <property type="entry name" value="PTS_EIIA_TYPE_1"/>
    <property type="match status" value="1"/>
</dbReference>
<evidence type="ECO:0000256" key="2">
    <source>
        <dbReference type="ARBA" id="ARBA00022448"/>
    </source>
</evidence>
<gene>
    <name evidence="8" type="ORF">H9702_08610</name>
</gene>
<dbReference type="Gene3D" id="2.70.70.10">
    <property type="entry name" value="Glucose Permease (Domain IIA)"/>
    <property type="match status" value="1"/>
</dbReference>
<dbReference type="EMBL" id="DWWM01000055">
    <property type="protein sequence ID" value="HJC37170.1"/>
    <property type="molecule type" value="Genomic_DNA"/>
</dbReference>